<dbReference type="AlphaFoldDB" id="A0A6H5J800"/>
<reference evidence="1 2" key="1">
    <citation type="submission" date="2020-02" db="EMBL/GenBank/DDBJ databases">
        <authorList>
            <person name="Ferguson B K."/>
        </authorList>
    </citation>
    <scope>NUCLEOTIDE SEQUENCE [LARGE SCALE GENOMIC DNA]</scope>
</reference>
<gene>
    <name evidence="1" type="ORF">TBRA_LOCUS15229</name>
</gene>
<dbReference type="Proteomes" id="UP000479190">
    <property type="component" value="Unassembled WGS sequence"/>
</dbReference>
<sequence>MSYSAAHPTLLYSTRDFVVTESENLSRMIISAAVVCFRRPKTRGVAVVTNSRNINWHDREEKEKSVRKRLSFTNPSLRGCNSENKGRSRQLQLVIFVLKNPILETISDCVFVSGTMADDDINDADTLPYDESYEFETGEEKSERLKRLRENVNWDIEDERRAFFHQFKDMTSVWWNGHPNLKDIFRREEIDWILSEFVKSDDGKPTGETLVDFVIRTGYRDEPELGADEDFEFWRSHENLVSKAKELMVIPSLSLYDLIEMRPDEAMRLLTHKDYYKFVASREFRELPEEFRKACLPQLCEKMCRNFFWRWALEPFLEFFTHRRLPILCCEQIMKNLTNEDLHTIFDVVHIYENDDNIEDI</sequence>
<protein>
    <submittedName>
        <fullName evidence="1">Uncharacterized protein</fullName>
    </submittedName>
</protein>
<accession>A0A6H5J800</accession>
<organism evidence="1 2">
    <name type="scientific">Trichogramma brassicae</name>
    <dbReference type="NCBI Taxonomy" id="86971"/>
    <lineage>
        <taxon>Eukaryota</taxon>
        <taxon>Metazoa</taxon>
        <taxon>Ecdysozoa</taxon>
        <taxon>Arthropoda</taxon>
        <taxon>Hexapoda</taxon>
        <taxon>Insecta</taxon>
        <taxon>Pterygota</taxon>
        <taxon>Neoptera</taxon>
        <taxon>Endopterygota</taxon>
        <taxon>Hymenoptera</taxon>
        <taxon>Apocrita</taxon>
        <taxon>Proctotrupomorpha</taxon>
        <taxon>Chalcidoidea</taxon>
        <taxon>Trichogrammatidae</taxon>
        <taxon>Trichogramma</taxon>
    </lineage>
</organism>
<proteinExistence type="predicted"/>
<evidence type="ECO:0000313" key="1">
    <source>
        <dbReference type="EMBL" id="CAB0043641.1"/>
    </source>
</evidence>
<evidence type="ECO:0000313" key="2">
    <source>
        <dbReference type="Proteomes" id="UP000479190"/>
    </source>
</evidence>
<keyword evidence="2" id="KW-1185">Reference proteome</keyword>
<name>A0A6H5J800_9HYME</name>
<dbReference type="EMBL" id="CADCXV010001338">
    <property type="protein sequence ID" value="CAB0043641.1"/>
    <property type="molecule type" value="Genomic_DNA"/>
</dbReference>